<evidence type="ECO:0000256" key="4">
    <source>
        <dbReference type="ARBA" id="ARBA00022722"/>
    </source>
</evidence>
<dbReference type="SUPFAM" id="SSF88723">
    <property type="entry name" value="PIN domain-like"/>
    <property type="match status" value="1"/>
</dbReference>
<evidence type="ECO:0000256" key="6">
    <source>
        <dbReference type="ARBA" id="ARBA00022763"/>
    </source>
</evidence>
<dbReference type="CDD" id="cd09857">
    <property type="entry name" value="PIN_EXO1"/>
    <property type="match status" value="1"/>
</dbReference>
<dbReference type="SMART" id="SM00485">
    <property type="entry name" value="XPGN"/>
    <property type="match status" value="1"/>
</dbReference>
<accession>A0A9W7YB74</accession>
<sequence>MGITGLLPLLSEAQRKGHVKEFAGQTVGVDSYIWLYKGAFSCAVEIGLGTPTMKYVNSFMTRARMLRHYGVEPLFVFDGGPLPSKRETELERQRSRMEKREKAIKLWNQSKRKAAFEMFQRCLEATPQMARAVIDCLQEEGFRYLVAPYEADAQLAYLETQGIIAASISEDSDLIAFGCKKILLKMDQYGAGVVFDRSRIHRAKAVDIGGWSDAQIRRMCILSGCDYAASPPGIGLKKAHRYVMRSTTIGMAVVLMRADGVAVPDGYEEAATRAELTFLYQRVYDPRTKSLAHVMPLEDGVLLETMPFIGSALVPQVAQDIAEGTIDPFSFVPFSQPAAAATVAVAAAAEATAETTRQAAVPGAPSPKARTPAAPRGTLVNLWKKSAFATISAKPSVAPAQPADEEPATVTTPADPPQQSGEEPEDAVRVKFRARDATSDLVATAQHSRFFAKPKQAEGADSGVAAPTVPETDNYAEEPSPQSTVVAPETPERHQLEVPETPETQTQVECSQLSAAEHGELEGPLAADQTDTQDAGATQVCEPPDDVAQSSSVTRIGVLLASFTSKAGSAPAEMLATSRQVSAGTVSRAPGRVLALTQMSRRISGEMTLSGPADSIEDFAPPKRKGKCFLDVVSKYQCTARTTPWADPRSALPADEIVDCSDSDKENAVCA</sequence>
<dbReference type="InterPro" id="IPR036279">
    <property type="entry name" value="5-3_exonuclease_C_sf"/>
</dbReference>
<evidence type="ECO:0000256" key="2">
    <source>
        <dbReference type="ARBA" id="ARBA00004123"/>
    </source>
</evidence>
<dbReference type="InterPro" id="IPR019974">
    <property type="entry name" value="XPG_CS"/>
</dbReference>
<dbReference type="InterPro" id="IPR006084">
    <property type="entry name" value="XPG/Rad2"/>
</dbReference>
<evidence type="ECO:0000256" key="3">
    <source>
        <dbReference type="ARBA" id="ARBA00010563"/>
    </source>
</evidence>
<dbReference type="GO" id="GO:0046872">
    <property type="term" value="F:metal ion binding"/>
    <property type="evidence" value="ECO:0007669"/>
    <property type="project" value="UniProtKB-KW"/>
</dbReference>
<feature type="region of interest" description="Disordered" evidence="14">
    <location>
        <begin position="529"/>
        <end position="548"/>
    </location>
</feature>
<dbReference type="Pfam" id="PF00752">
    <property type="entry name" value="XPG_N"/>
    <property type="match status" value="1"/>
</dbReference>
<keyword evidence="13" id="KW-0539">Nucleus</keyword>
<organism evidence="17 18">
    <name type="scientific">Coemansia biformis</name>
    <dbReference type="NCBI Taxonomy" id="1286918"/>
    <lineage>
        <taxon>Eukaryota</taxon>
        <taxon>Fungi</taxon>
        <taxon>Fungi incertae sedis</taxon>
        <taxon>Zoopagomycota</taxon>
        <taxon>Kickxellomycotina</taxon>
        <taxon>Kickxellomycetes</taxon>
        <taxon>Kickxellales</taxon>
        <taxon>Kickxellaceae</taxon>
        <taxon>Coemansia</taxon>
    </lineage>
</organism>
<comment type="caution">
    <text evidence="17">The sequence shown here is derived from an EMBL/GenBank/DDBJ whole genome shotgun (WGS) entry which is preliminary data.</text>
</comment>
<dbReference type="Gene3D" id="3.40.50.1010">
    <property type="entry name" value="5'-nuclease"/>
    <property type="match status" value="1"/>
</dbReference>
<keyword evidence="12" id="KW-0234">DNA repair</keyword>
<comment type="similarity">
    <text evidence="3">Belongs to the XPG/RAD2 endonuclease family. EXO1 subfamily.</text>
</comment>
<proteinExistence type="inferred from homology"/>
<comment type="cofactor">
    <cofactor evidence="1">
        <name>Mg(2+)</name>
        <dbReference type="ChEBI" id="CHEBI:18420"/>
    </cofactor>
</comment>
<dbReference type="FunFam" id="3.40.50.1010:FF:000002">
    <property type="entry name" value="Exonuclease 1, putative"/>
    <property type="match status" value="1"/>
</dbReference>
<dbReference type="Pfam" id="PF00867">
    <property type="entry name" value="XPG_I"/>
    <property type="match status" value="1"/>
</dbReference>
<dbReference type="GO" id="GO:0003677">
    <property type="term" value="F:DNA binding"/>
    <property type="evidence" value="ECO:0007669"/>
    <property type="project" value="UniProtKB-KW"/>
</dbReference>
<feature type="compositionally biased region" description="Polar residues" evidence="14">
    <location>
        <begin position="409"/>
        <end position="421"/>
    </location>
</feature>
<dbReference type="InterPro" id="IPR006085">
    <property type="entry name" value="XPG_DNA_repair_N"/>
</dbReference>
<protein>
    <recommendedName>
        <fullName evidence="19">Exonuclease 1</fullName>
    </recommendedName>
</protein>
<evidence type="ECO:0000259" key="16">
    <source>
        <dbReference type="SMART" id="SM00485"/>
    </source>
</evidence>
<dbReference type="Proteomes" id="UP001143981">
    <property type="component" value="Unassembled WGS sequence"/>
</dbReference>
<gene>
    <name evidence="17" type="ORF">LPJ61_000760</name>
</gene>
<feature type="compositionally biased region" description="Low complexity" evidence="14">
    <location>
        <begin position="529"/>
        <end position="539"/>
    </location>
</feature>
<evidence type="ECO:0000256" key="10">
    <source>
        <dbReference type="ARBA" id="ARBA00022881"/>
    </source>
</evidence>
<dbReference type="EMBL" id="JANBOI010000044">
    <property type="protein sequence ID" value="KAJ1735040.1"/>
    <property type="molecule type" value="Genomic_DNA"/>
</dbReference>
<feature type="domain" description="XPG N-terminal" evidence="16">
    <location>
        <begin position="1"/>
        <end position="99"/>
    </location>
</feature>
<dbReference type="InterPro" id="IPR044752">
    <property type="entry name" value="PIN-like_EXO1"/>
</dbReference>
<keyword evidence="18" id="KW-1185">Reference proteome</keyword>
<dbReference type="SMART" id="SM00484">
    <property type="entry name" value="XPGI"/>
    <property type="match status" value="1"/>
</dbReference>
<dbReference type="PRINTS" id="PR00853">
    <property type="entry name" value="XPGRADSUPER"/>
</dbReference>
<dbReference type="GO" id="GO:0017108">
    <property type="term" value="F:5'-flap endonuclease activity"/>
    <property type="evidence" value="ECO:0007669"/>
    <property type="project" value="TreeGrafter"/>
</dbReference>
<keyword evidence="8" id="KW-0269">Exonuclease</keyword>
<evidence type="ECO:0000256" key="5">
    <source>
        <dbReference type="ARBA" id="ARBA00022723"/>
    </source>
</evidence>
<evidence type="ECO:0000256" key="1">
    <source>
        <dbReference type="ARBA" id="ARBA00001946"/>
    </source>
</evidence>
<feature type="domain" description="XPG-I" evidence="15">
    <location>
        <begin position="138"/>
        <end position="210"/>
    </location>
</feature>
<feature type="region of interest" description="Disordered" evidence="14">
    <location>
        <begin position="452"/>
        <end position="509"/>
    </location>
</feature>
<evidence type="ECO:0000256" key="13">
    <source>
        <dbReference type="ARBA" id="ARBA00023242"/>
    </source>
</evidence>
<dbReference type="GO" id="GO:0006281">
    <property type="term" value="P:DNA repair"/>
    <property type="evidence" value="ECO:0007669"/>
    <property type="project" value="UniProtKB-KW"/>
</dbReference>
<keyword evidence="9" id="KW-0460">Magnesium</keyword>
<keyword evidence="11" id="KW-0238">DNA-binding</keyword>
<feature type="region of interest" description="Disordered" evidence="14">
    <location>
        <begin position="394"/>
        <end position="427"/>
    </location>
</feature>
<dbReference type="OrthoDB" id="26491at2759"/>
<evidence type="ECO:0000313" key="17">
    <source>
        <dbReference type="EMBL" id="KAJ1735040.1"/>
    </source>
</evidence>
<evidence type="ECO:0000256" key="8">
    <source>
        <dbReference type="ARBA" id="ARBA00022839"/>
    </source>
</evidence>
<evidence type="ECO:0000259" key="15">
    <source>
        <dbReference type="SMART" id="SM00484"/>
    </source>
</evidence>
<dbReference type="PANTHER" id="PTHR11081">
    <property type="entry name" value="FLAP ENDONUCLEASE FAMILY MEMBER"/>
    <property type="match status" value="1"/>
</dbReference>
<evidence type="ECO:0000256" key="14">
    <source>
        <dbReference type="SAM" id="MobiDB-lite"/>
    </source>
</evidence>
<dbReference type="InterPro" id="IPR029060">
    <property type="entry name" value="PIN-like_dom_sf"/>
</dbReference>
<evidence type="ECO:0000256" key="12">
    <source>
        <dbReference type="ARBA" id="ARBA00023204"/>
    </source>
</evidence>
<keyword evidence="6" id="KW-0227">DNA damage</keyword>
<dbReference type="CDD" id="cd09908">
    <property type="entry name" value="H3TH_EXO1"/>
    <property type="match status" value="1"/>
</dbReference>
<keyword evidence="4" id="KW-0540">Nuclease</keyword>
<evidence type="ECO:0000256" key="9">
    <source>
        <dbReference type="ARBA" id="ARBA00022842"/>
    </source>
</evidence>
<reference evidence="17" key="1">
    <citation type="submission" date="2022-07" db="EMBL/GenBank/DDBJ databases">
        <title>Phylogenomic reconstructions and comparative analyses of Kickxellomycotina fungi.</title>
        <authorList>
            <person name="Reynolds N.K."/>
            <person name="Stajich J.E."/>
            <person name="Barry K."/>
            <person name="Grigoriev I.V."/>
            <person name="Crous P."/>
            <person name="Smith M.E."/>
        </authorList>
    </citation>
    <scope>NUCLEOTIDE SEQUENCE</scope>
    <source>
        <strain evidence="17">BCRC 34381</strain>
    </source>
</reference>
<evidence type="ECO:0008006" key="19">
    <source>
        <dbReference type="Google" id="ProtNLM"/>
    </source>
</evidence>
<evidence type="ECO:0000256" key="11">
    <source>
        <dbReference type="ARBA" id="ARBA00023125"/>
    </source>
</evidence>
<dbReference type="GO" id="GO:0005634">
    <property type="term" value="C:nucleus"/>
    <property type="evidence" value="ECO:0007669"/>
    <property type="project" value="UniProtKB-SubCell"/>
</dbReference>
<dbReference type="InterPro" id="IPR037315">
    <property type="entry name" value="EXO1_H3TH"/>
</dbReference>
<dbReference type="SUPFAM" id="SSF47807">
    <property type="entry name" value="5' to 3' exonuclease, C-terminal subdomain"/>
    <property type="match status" value="1"/>
</dbReference>
<dbReference type="Gene3D" id="1.10.150.20">
    <property type="entry name" value="5' to 3' exonuclease, C-terminal subdomain"/>
    <property type="match status" value="1"/>
</dbReference>
<dbReference type="PANTHER" id="PTHR11081:SF65">
    <property type="entry name" value="DNA DAMAGE-INDUCIBLE PROTEIN DIN7-RELATED"/>
    <property type="match status" value="1"/>
</dbReference>
<evidence type="ECO:0000313" key="18">
    <source>
        <dbReference type="Proteomes" id="UP001143981"/>
    </source>
</evidence>
<keyword evidence="10" id="KW-0267">Excision nuclease</keyword>
<keyword evidence="7" id="KW-0378">Hydrolase</keyword>
<feature type="region of interest" description="Disordered" evidence="14">
    <location>
        <begin position="355"/>
        <end position="376"/>
    </location>
</feature>
<name>A0A9W7YB74_9FUNG</name>
<keyword evidence="5" id="KW-0479">Metal-binding</keyword>
<comment type="subcellular location">
    <subcellularLocation>
        <location evidence="2">Nucleus</location>
    </subcellularLocation>
</comment>
<dbReference type="FunFam" id="1.10.150.20:FF:000011">
    <property type="entry name" value="exonuclease 1"/>
    <property type="match status" value="1"/>
</dbReference>
<dbReference type="GO" id="GO:0035312">
    <property type="term" value="F:5'-3' DNA exonuclease activity"/>
    <property type="evidence" value="ECO:0007669"/>
    <property type="project" value="InterPro"/>
</dbReference>
<evidence type="ECO:0000256" key="7">
    <source>
        <dbReference type="ARBA" id="ARBA00022801"/>
    </source>
</evidence>
<dbReference type="PROSITE" id="PS00841">
    <property type="entry name" value="XPG_1"/>
    <property type="match status" value="1"/>
</dbReference>
<dbReference type="AlphaFoldDB" id="A0A9W7YB74"/>
<dbReference type="InterPro" id="IPR006086">
    <property type="entry name" value="XPG-I_dom"/>
</dbReference>